<gene>
    <name evidence="1" type="ordered locus">YPK_1402</name>
</gene>
<dbReference type="KEGG" id="ypy:YPK_1402"/>
<dbReference type="AlphaFoldDB" id="A0A0H3B3C1"/>
<evidence type="ECO:0000313" key="1">
    <source>
        <dbReference type="EMBL" id="ACA67696.1"/>
    </source>
</evidence>
<accession>A0A0H3B3C1</accession>
<sequence>MYDETAKIFAVADGKEEISGIRADKLAVIQQ</sequence>
<proteinExistence type="predicted"/>
<reference evidence="1" key="1">
    <citation type="submission" date="2008-02" db="EMBL/GenBank/DDBJ databases">
        <title>Complete sequence of Yersinia pseudotuberculosis YPIII.</title>
        <authorList>
            <consortium name="US DOE Joint Genome Institute"/>
            <person name="Challacombe J.F."/>
            <person name="Bruce D."/>
            <person name="Detter J.C."/>
            <person name="Green L."/>
            <person name="Land M."/>
            <person name="Munk C."/>
            <person name="Lindler L.E."/>
            <person name="Nikolich M.P."/>
            <person name="Brettin T."/>
        </authorList>
    </citation>
    <scope>NUCLEOTIDE SEQUENCE</scope>
    <source>
        <strain evidence="1">YPIII</strain>
    </source>
</reference>
<protein>
    <submittedName>
        <fullName evidence="1">Uncharacterized protein</fullName>
    </submittedName>
</protein>
<name>A0A0H3B3C1_YERPY</name>
<organism evidence="1">
    <name type="scientific">Yersinia pseudotuberculosis serotype O:3 (strain YPIII)</name>
    <dbReference type="NCBI Taxonomy" id="502800"/>
    <lineage>
        <taxon>Bacteria</taxon>
        <taxon>Pseudomonadati</taxon>
        <taxon>Pseudomonadota</taxon>
        <taxon>Gammaproteobacteria</taxon>
        <taxon>Enterobacterales</taxon>
        <taxon>Yersiniaceae</taxon>
        <taxon>Yersinia</taxon>
    </lineage>
</organism>
<dbReference type="EMBL" id="CP000950">
    <property type="protein sequence ID" value="ACA67696.1"/>
    <property type="molecule type" value="Genomic_DNA"/>
</dbReference>